<organism evidence="1 2">
    <name type="scientific">Xenoophorus captivus</name>
    <dbReference type="NCBI Taxonomy" id="1517983"/>
    <lineage>
        <taxon>Eukaryota</taxon>
        <taxon>Metazoa</taxon>
        <taxon>Chordata</taxon>
        <taxon>Craniata</taxon>
        <taxon>Vertebrata</taxon>
        <taxon>Euteleostomi</taxon>
        <taxon>Actinopterygii</taxon>
        <taxon>Neopterygii</taxon>
        <taxon>Teleostei</taxon>
        <taxon>Neoteleostei</taxon>
        <taxon>Acanthomorphata</taxon>
        <taxon>Ovalentaria</taxon>
        <taxon>Atherinomorphae</taxon>
        <taxon>Cyprinodontiformes</taxon>
        <taxon>Goodeidae</taxon>
        <taxon>Xenoophorus</taxon>
    </lineage>
</organism>
<sequence length="119" mass="13073">VRVRIRSPPISAVPGCDVTVVTALLSCPALCFWRGEPLLPTPRTGHAPSSLRAVCWVFGPDAIVSSCVPVNHISAQVKGHWLVQCQTHKSTHSFLETAQQLHKSTSCFPYLQSYSFLFL</sequence>
<evidence type="ECO:0000313" key="2">
    <source>
        <dbReference type="Proteomes" id="UP001434883"/>
    </source>
</evidence>
<dbReference type="EMBL" id="JAHRIN010075629">
    <property type="protein sequence ID" value="MEQ2217016.1"/>
    <property type="molecule type" value="Genomic_DNA"/>
</dbReference>
<name>A0ABV0SA66_9TELE</name>
<gene>
    <name evidence="1" type="ORF">XENOCAPTIV_028307</name>
</gene>
<protein>
    <submittedName>
        <fullName evidence="1">Uncharacterized protein</fullName>
    </submittedName>
</protein>
<evidence type="ECO:0000313" key="1">
    <source>
        <dbReference type="EMBL" id="MEQ2217016.1"/>
    </source>
</evidence>
<feature type="non-terminal residue" evidence="1">
    <location>
        <position position="1"/>
    </location>
</feature>
<reference evidence="1 2" key="1">
    <citation type="submission" date="2021-06" db="EMBL/GenBank/DDBJ databases">
        <authorList>
            <person name="Palmer J.M."/>
        </authorList>
    </citation>
    <scope>NUCLEOTIDE SEQUENCE [LARGE SCALE GENOMIC DNA]</scope>
    <source>
        <strain evidence="1 2">XC_2019</strain>
        <tissue evidence="1">Muscle</tissue>
    </source>
</reference>
<accession>A0ABV0SA66</accession>
<dbReference type="Proteomes" id="UP001434883">
    <property type="component" value="Unassembled WGS sequence"/>
</dbReference>
<keyword evidence="2" id="KW-1185">Reference proteome</keyword>
<proteinExistence type="predicted"/>
<comment type="caution">
    <text evidence="1">The sequence shown here is derived from an EMBL/GenBank/DDBJ whole genome shotgun (WGS) entry which is preliminary data.</text>
</comment>